<dbReference type="OrthoDB" id="37007at2157"/>
<dbReference type="OMA" id="NGRIYFC"/>
<name>A0A0U3GF21_9CREN</name>
<dbReference type="AlphaFoldDB" id="A0A0U3GF21"/>
<dbReference type="Proteomes" id="UP000060043">
    <property type="component" value="Chromosome"/>
</dbReference>
<dbReference type="Proteomes" id="UP000065473">
    <property type="component" value="Chromosome"/>
</dbReference>
<sequence length="268" mass="30888">MSLPENSFTLKNKVKFYDPEVSLTGNVSLVYSENSELEAYTVHRALSSLTGRTIRLVNLYDFLFFESPYVDSRDYILGIIHDRNQITEFLDTAWALENHGALITCLSNVKSKGMIQLFNYNDELCEINIALSLLRKISELSNDKRSREISKELEEINSLEDWLKEKIKETKLGREIILSPVFAPARHLINKFLSVNVWLYNDEHIPNQQKEVQFITTSADILVTRRKENELRSNGINVKETLLDVDPILAPIYLTLLTYLFKEVKGGL</sequence>
<dbReference type="STRING" id="1435377.SUSAZ_04580"/>
<proteinExistence type="predicted"/>
<dbReference type="RefSeq" id="WP_011277858.1">
    <property type="nucleotide sequence ID" value="NZ_BHWZ01000002.1"/>
</dbReference>
<organism evidence="1 4">
    <name type="scientific">Sulfolobus acidocaldarius</name>
    <dbReference type="NCBI Taxonomy" id="2285"/>
    <lineage>
        <taxon>Archaea</taxon>
        <taxon>Thermoproteota</taxon>
        <taxon>Thermoprotei</taxon>
        <taxon>Sulfolobales</taxon>
        <taxon>Sulfolobaceae</taxon>
        <taxon>Sulfolobus</taxon>
    </lineage>
</organism>
<gene>
    <name evidence="1" type="ORF">ATY89_01475</name>
    <name evidence="2" type="ORF">ATZ20_04510</name>
</gene>
<evidence type="ECO:0000313" key="1">
    <source>
        <dbReference type="EMBL" id="ALU28757.1"/>
    </source>
</evidence>
<dbReference type="EMBL" id="CP013695">
    <property type="protein sequence ID" value="ALU31477.1"/>
    <property type="molecule type" value="Genomic_DNA"/>
</dbReference>
<dbReference type="PaxDb" id="1435377-SUSAZ_04580"/>
<evidence type="ECO:0000313" key="2">
    <source>
        <dbReference type="EMBL" id="ALU31477.1"/>
    </source>
</evidence>
<dbReference type="EMBL" id="CP013694">
    <property type="protein sequence ID" value="ALU28757.1"/>
    <property type="molecule type" value="Genomic_DNA"/>
</dbReference>
<accession>A0A0U3GF21</accession>
<dbReference type="GeneID" id="14551505"/>
<reference evidence="3 4" key="1">
    <citation type="submission" date="2015-12" db="EMBL/GenBank/DDBJ databases">
        <title>A stable core within a dynamic pangenome in Sulfolobus acidocaldarius.</title>
        <authorList>
            <person name="Anderson R."/>
            <person name="Kouris A."/>
            <person name="Seward C."/>
            <person name="Campbell K."/>
            <person name="Whitaker R."/>
        </authorList>
    </citation>
    <scope>NUCLEOTIDE SEQUENCE [LARGE SCALE GENOMIC DNA]</scope>
    <source>
        <strain evidence="1 4">GG12-C01-09</strain>
        <strain evidence="2 3">NG05B_CO5_07</strain>
    </source>
</reference>
<evidence type="ECO:0000313" key="3">
    <source>
        <dbReference type="Proteomes" id="UP000060043"/>
    </source>
</evidence>
<protein>
    <submittedName>
        <fullName evidence="1">Uncharacterized protein</fullName>
    </submittedName>
</protein>
<evidence type="ECO:0000313" key="4">
    <source>
        <dbReference type="Proteomes" id="UP000065473"/>
    </source>
</evidence>